<organism evidence="2 3">
    <name type="scientific">Brassicogethes aeneus</name>
    <name type="common">Rape pollen beetle</name>
    <name type="synonym">Meligethes aeneus</name>
    <dbReference type="NCBI Taxonomy" id="1431903"/>
    <lineage>
        <taxon>Eukaryota</taxon>
        <taxon>Metazoa</taxon>
        <taxon>Ecdysozoa</taxon>
        <taxon>Arthropoda</taxon>
        <taxon>Hexapoda</taxon>
        <taxon>Insecta</taxon>
        <taxon>Pterygota</taxon>
        <taxon>Neoptera</taxon>
        <taxon>Endopterygota</taxon>
        <taxon>Coleoptera</taxon>
        <taxon>Polyphaga</taxon>
        <taxon>Cucujiformia</taxon>
        <taxon>Nitidulidae</taxon>
        <taxon>Meligethinae</taxon>
        <taxon>Brassicogethes</taxon>
    </lineage>
</organism>
<dbReference type="EMBL" id="OV121139">
    <property type="protein sequence ID" value="CAH0563099.1"/>
    <property type="molecule type" value="Genomic_DNA"/>
</dbReference>
<reference evidence="2" key="1">
    <citation type="submission" date="2021-12" db="EMBL/GenBank/DDBJ databases">
        <authorList>
            <person name="King R."/>
        </authorList>
    </citation>
    <scope>NUCLEOTIDE SEQUENCE</scope>
</reference>
<evidence type="ECO:0000259" key="1">
    <source>
        <dbReference type="PROSITE" id="PS51029"/>
    </source>
</evidence>
<protein>
    <recommendedName>
        <fullName evidence="1">MADF domain-containing protein</fullName>
    </recommendedName>
</protein>
<dbReference type="PROSITE" id="PS51029">
    <property type="entry name" value="MADF"/>
    <property type="match status" value="1"/>
</dbReference>
<accession>A0A9P0BJ86</accession>
<dbReference type="GO" id="GO:0006357">
    <property type="term" value="P:regulation of transcription by RNA polymerase II"/>
    <property type="evidence" value="ECO:0007669"/>
    <property type="project" value="TreeGrafter"/>
</dbReference>
<sequence length="283" mass="32756">MPPKAPKKLKEEKEAEERFKKRIISKVSQYPCLYDKENGYYWDTKAKSDIWATITKETGCTSIEIAAKWKSLRDAYVREKRLKENESLSGSAASKRKPFSFFEQLSFLQAYVRKRESISTVDFEDTESDASTQKGNEEEDNNDIFFYKSLDNEIILANESLDLSQSPDCQTSFKMWDVLNEAKNLAILSPKRDKTQTQEKRSKAKKDIDMALEISRVVTSIESQLSQSDRPEMMLGHSIGKALSEIKNPLIKNKWKRDFRNLLSEMEDAMVSSEVNENDHQYI</sequence>
<keyword evidence="3" id="KW-1185">Reference proteome</keyword>
<dbReference type="AlphaFoldDB" id="A0A9P0BJ86"/>
<dbReference type="InterPro" id="IPR039353">
    <property type="entry name" value="TF_Adf1"/>
</dbReference>
<dbReference type="GO" id="GO:0005634">
    <property type="term" value="C:nucleus"/>
    <property type="evidence" value="ECO:0007669"/>
    <property type="project" value="TreeGrafter"/>
</dbReference>
<dbReference type="InterPro" id="IPR006578">
    <property type="entry name" value="MADF-dom"/>
</dbReference>
<dbReference type="SMART" id="SM00595">
    <property type="entry name" value="MADF"/>
    <property type="match status" value="1"/>
</dbReference>
<evidence type="ECO:0000313" key="2">
    <source>
        <dbReference type="EMBL" id="CAH0563099.1"/>
    </source>
</evidence>
<proteinExistence type="predicted"/>
<dbReference type="OrthoDB" id="8188516at2759"/>
<evidence type="ECO:0000313" key="3">
    <source>
        <dbReference type="Proteomes" id="UP001154078"/>
    </source>
</evidence>
<dbReference type="Pfam" id="PF10545">
    <property type="entry name" value="MADF_DNA_bdg"/>
    <property type="match status" value="1"/>
</dbReference>
<dbReference type="GO" id="GO:0005667">
    <property type="term" value="C:transcription regulator complex"/>
    <property type="evidence" value="ECO:0007669"/>
    <property type="project" value="TreeGrafter"/>
</dbReference>
<gene>
    <name evidence="2" type="ORF">MELIAE_LOCUS12084</name>
</gene>
<dbReference type="Proteomes" id="UP001154078">
    <property type="component" value="Chromosome 8"/>
</dbReference>
<dbReference type="PANTHER" id="PTHR12243:SF67">
    <property type="entry name" value="COREPRESSOR OF PANGOLIN, ISOFORM A-RELATED"/>
    <property type="match status" value="1"/>
</dbReference>
<name>A0A9P0BJ86_BRAAE</name>
<dbReference type="PANTHER" id="PTHR12243">
    <property type="entry name" value="MADF DOMAIN TRANSCRIPTION FACTOR"/>
    <property type="match status" value="1"/>
</dbReference>
<feature type="domain" description="MADF" evidence="1">
    <location>
        <begin position="22"/>
        <end position="113"/>
    </location>
</feature>